<dbReference type="Proteomes" id="UP001642260">
    <property type="component" value="Unassembled WGS sequence"/>
</dbReference>
<dbReference type="EMBL" id="CAKOAT010081044">
    <property type="protein sequence ID" value="CAH8314497.1"/>
    <property type="molecule type" value="Genomic_DNA"/>
</dbReference>
<evidence type="ECO:0000313" key="2">
    <source>
        <dbReference type="EMBL" id="CAH8314497.1"/>
    </source>
</evidence>
<name>A0ABC8J7Y4_ERUVS</name>
<evidence type="ECO:0000259" key="1">
    <source>
        <dbReference type="Pfam" id="PF09331"/>
    </source>
</evidence>
<dbReference type="PANTHER" id="PTHR48449">
    <property type="entry name" value="DUF1985 DOMAIN-CONTAINING PROTEIN"/>
    <property type="match status" value="1"/>
</dbReference>
<comment type="caution">
    <text evidence="2">The sequence shown here is derived from an EMBL/GenBank/DDBJ whole genome shotgun (WGS) entry which is preliminary data.</text>
</comment>
<keyword evidence="3" id="KW-1185">Reference proteome</keyword>
<evidence type="ECO:0000313" key="3">
    <source>
        <dbReference type="Proteomes" id="UP001642260"/>
    </source>
</evidence>
<organism evidence="2 3">
    <name type="scientific">Eruca vesicaria subsp. sativa</name>
    <name type="common">Garden rocket</name>
    <name type="synonym">Eruca sativa</name>
    <dbReference type="NCBI Taxonomy" id="29727"/>
    <lineage>
        <taxon>Eukaryota</taxon>
        <taxon>Viridiplantae</taxon>
        <taxon>Streptophyta</taxon>
        <taxon>Embryophyta</taxon>
        <taxon>Tracheophyta</taxon>
        <taxon>Spermatophyta</taxon>
        <taxon>Magnoliopsida</taxon>
        <taxon>eudicotyledons</taxon>
        <taxon>Gunneridae</taxon>
        <taxon>Pentapetalae</taxon>
        <taxon>rosids</taxon>
        <taxon>malvids</taxon>
        <taxon>Brassicales</taxon>
        <taxon>Brassicaceae</taxon>
        <taxon>Brassiceae</taxon>
        <taxon>Eruca</taxon>
    </lineage>
</organism>
<accession>A0ABC8J7Y4</accession>
<proteinExistence type="predicted"/>
<gene>
    <name evidence="2" type="ORF">ERUC_LOCUS7180</name>
</gene>
<dbReference type="AlphaFoldDB" id="A0ABC8J7Y4"/>
<sequence>MASSSGTTRVYPKGLYDVRKTPIQSRSMNHSCFLENLQPFKEAVGEDVWAELRELAVGVIVKLKEMEYIWSAEAVHYFLANQLAIKSMYEIWSLIDCMPLRFSLYEFEEIMGLNCDAFDQHDVWDVDHREFWLEMEVPTSEGPTLKYLQALLVKFRNCSREKRVWSLGLLHIGIFDIGSNSRIPLHCAKRVMDTAAFQRYPWGRLDLASLFSPLKWSHFN</sequence>
<reference evidence="2 3" key="1">
    <citation type="submission" date="2022-03" db="EMBL/GenBank/DDBJ databases">
        <authorList>
            <person name="Macdonald S."/>
            <person name="Ahmed S."/>
            <person name="Newling K."/>
        </authorList>
    </citation>
    <scope>NUCLEOTIDE SEQUENCE [LARGE SCALE GENOMIC DNA]</scope>
</reference>
<feature type="domain" description="DUF1985" evidence="1">
    <location>
        <begin position="79"/>
        <end position="210"/>
    </location>
</feature>
<protein>
    <recommendedName>
        <fullName evidence="1">DUF1985 domain-containing protein</fullName>
    </recommendedName>
</protein>
<dbReference type="InterPro" id="IPR015410">
    <property type="entry name" value="DUF1985"/>
</dbReference>
<dbReference type="Pfam" id="PF09331">
    <property type="entry name" value="DUF1985"/>
    <property type="match status" value="1"/>
</dbReference>
<dbReference type="PANTHER" id="PTHR48449:SF1">
    <property type="entry name" value="DUF1985 DOMAIN-CONTAINING PROTEIN"/>
    <property type="match status" value="1"/>
</dbReference>